<comment type="caution">
    <text evidence="4">The sequence shown here is derived from an EMBL/GenBank/DDBJ whole genome shotgun (WGS) entry which is preliminary data.</text>
</comment>
<dbReference type="CDD" id="cd00761">
    <property type="entry name" value="Glyco_tranf_GTA_type"/>
    <property type="match status" value="1"/>
</dbReference>
<dbReference type="PANTHER" id="PTHR22916:SF51">
    <property type="entry name" value="GLYCOSYLTRANSFERASE EPSH-RELATED"/>
    <property type="match status" value="1"/>
</dbReference>
<protein>
    <submittedName>
        <fullName evidence="4">Glycosyltransferase involved in cell wall biosynthesis</fullName>
    </submittedName>
</protein>
<evidence type="ECO:0000256" key="2">
    <source>
        <dbReference type="ARBA" id="ARBA00022679"/>
    </source>
</evidence>
<gene>
    <name evidence="4" type="ORF">ABID46_001402</name>
</gene>
<dbReference type="RefSeq" id="WP_354508444.1">
    <property type="nucleotide sequence ID" value="NZ_JBEPMO010000006.1"/>
</dbReference>
<organism evidence="4 5">
    <name type="scientific">Moheibacter stercoris</name>
    <dbReference type="NCBI Taxonomy" id="1628251"/>
    <lineage>
        <taxon>Bacteria</taxon>
        <taxon>Pseudomonadati</taxon>
        <taxon>Bacteroidota</taxon>
        <taxon>Flavobacteriia</taxon>
        <taxon>Flavobacteriales</taxon>
        <taxon>Weeksellaceae</taxon>
        <taxon>Moheibacter</taxon>
    </lineage>
</organism>
<keyword evidence="2" id="KW-0808">Transferase</keyword>
<evidence type="ECO:0000256" key="1">
    <source>
        <dbReference type="ARBA" id="ARBA00022676"/>
    </source>
</evidence>
<dbReference type="InterPro" id="IPR001173">
    <property type="entry name" value="Glyco_trans_2-like"/>
</dbReference>
<evidence type="ECO:0000313" key="5">
    <source>
        <dbReference type="Proteomes" id="UP001549146"/>
    </source>
</evidence>
<feature type="domain" description="Glycosyltransferase 2-like" evidence="3">
    <location>
        <begin position="4"/>
        <end position="168"/>
    </location>
</feature>
<keyword evidence="1" id="KW-0328">Glycosyltransferase</keyword>
<dbReference type="Gene3D" id="3.90.550.10">
    <property type="entry name" value="Spore Coat Polysaccharide Biosynthesis Protein SpsA, Chain A"/>
    <property type="match status" value="1"/>
</dbReference>
<name>A0ABV2LTP1_9FLAO</name>
<dbReference type="EMBL" id="JBEPMO010000006">
    <property type="protein sequence ID" value="MET3731821.1"/>
    <property type="molecule type" value="Genomic_DNA"/>
</dbReference>
<accession>A0ABV2LTP1</accession>
<sequence length="325" mass="37888">MKVSVIVPVYNTAAYLEKCLDSLVNQTLNEIEIIVVNDGSPDDSQKIIDQYASNYSQIKAYQKPNGGLSDARNFGLEKASGEFIGFVDSDDYVSPEMFESLYKKAIEHSAEIVLCDLEKVNERGEAFRDLPQSPQLPEKIALKKDFTIFGEMACFACNKLFKKELFQDLKFKKGIHFEDIELIPQLVLKSSIIAKINQPFYKYFERQDSITKTHTKKGYDMFLAIQNVKEAFDASEYSNFKEDFDRFFMFQGYYSYLAYVAYVQDKNLKAEMVVELEKQMKLYGISKKRIFNYQRFARNYLFSLPMKKQIFYLLSFINLKLIRLT</sequence>
<evidence type="ECO:0000313" key="4">
    <source>
        <dbReference type="EMBL" id="MET3731821.1"/>
    </source>
</evidence>
<dbReference type="SUPFAM" id="SSF53448">
    <property type="entry name" value="Nucleotide-diphospho-sugar transferases"/>
    <property type="match status" value="1"/>
</dbReference>
<proteinExistence type="predicted"/>
<dbReference type="InterPro" id="IPR029044">
    <property type="entry name" value="Nucleotide-diphossugar_trans"/>
</dbReference>
<dbReference type="PANTHER" id="PTHR22916">
    <property type="entry name" value="GLYCOSYLTRANSFERASE"/>
    <property type="match status" value="1"/>
</dbReference>
<evidence type="ECO:0000259" key="3">
    <source>
        <dbReference type="Pfam" id="PF00535"/>
    </source>
</evidence>
<keyword evidence="5" id="KW-1185">Reference proteome</keyword>
<dbReference type="Pfam" id="PF00535">
    <property type="entry name" value="Glycos_transf_2"/>
    <property type="match status" value="1"/>
</dbReference>
<reference evidence="4 5" key="1">
    <citation type="submission" date="2024-06" db="EMBL/GenBank/DDBJ databases">
        <title>Genomic Encyclopedia of Type Strains, Phase IV (KMG-IV): sequencing the most valuable type-strain genomes for metagenomic binning, comparative biology and taxonomic classification.</title>
        <authorList>
            <person name="Goeker M."/>
        </authorList>
    </citation>
    <scope>NUCLEOTIDE SEQUENCE [LARGE SCALE GENOMIC DNA]</scope>
    <source>
        <strain evidence="4 5">DSM 29388</strain>
    </source>
</reference>
<dbReference type="Proteomes" id="UP001549146">
    <property type="component" value="Unassembled WGS sequence"/>
</dbReference>